<dbReference type="Gene3D" id="1.20.5.170">
    <property type="match status" value="1"/>
</dbReference>
<feature type="region of interest" description="Disordered" evidence="1">
    <location>
        <begin position="1"/>
        <end position="32"/>
    </location>
</feature>
<dbReference type="GO" id="GO:0003700">
    <property type="term" value="F:DNA-binding transcription factor activity"/>
    <property type="evidence" value="ECO:0007669"/>
    <property type="project" value="InterPro"/>
</dbReference>
<proteinExistence type="predicted"/>
<dbReference type="EMBL" id="JAQJAN010000012">
    <property type="protein sequence ID" value="KAJ5716071.1"/>
    <property type="molecule type" value="Genomic_DNA"/>
</dbReference>
<reference evidence="2" key="2">
    <citation type="submission" date="2023-01" db="EMBL/GenBank/DDBJ databases">
        <authorList>
            <person name="Petersen C."/>
        </authorList>
    </citation>
    <scope>NUCLEOTIDE SEQUENCE</scope>
    <source>
        <strain evidence="2">IBT 17514</strain>
    </source>
</reference>
<evidence type="ECO:0000313" key="2">
    <source>
        <dbReference type="EMBL" id="KAJ5716071.1"/>
    </source>
</evidence>
<keyword evidence="3" id="KW-1185">Reference proteome</keyword>
<feature type="compositionally biased region" description="Basic and acidic residues" evidence="1">
    <location>
        <begin position="19"/>
        <end position="28"/>
    </location>
</feature>
<dbReference type="CDD" id="cd14688">
    <property type="entry name" value="bZIP_YAP"/>
    <property type="match status" value="1"/>
</dbReference>
<feature type="compositionally biased region" description="Basic and acidic residues" evidence="1">
    <location>
        <begin position="1"/>
        <end position="12"/>
    </location>
</feature>
<evidence type="ECO:0000313" key="3">
    <source>
        <dbReference type="Proteomes" id="UP001215712"/>
    </source>
</evidence>
<dbReference type="PANTHER" id="PTHR40618">
    <property type="entry name" value="B-ZIP TRANSCRIPTION FACTOR (EUROFUNG)-RELATED"/>
    <property type="match status" value="1"/>
</dbReference>
<comment type="caution">
    <text evidence="2">The sequence shown here is derived from an EMBL/GenBank/DDBJ whole genome shotgun (WGS) entry which is preliminary data.</text>
</comment>
<dbReference type="SUPFAM" id="SSF57959">
    <property type="entry name" value="Leucine zipper domain"/>
    <property type="match status" value="1"/>
</dbReference>
<dbReference type="Proteomes" id="UP001215712">
    <property type="component" value="Unassembled WGS sequence"/>
</dbReference>
<evidence type="ECO:0000256" key="1">
    <source>
        <dbReference type="SAM" id="MobiDB-lite"/>
    </source>
</evidence>
<organism evidence="2 3">
    <name type="scientific">Penicillium malachiteum</name>
    <dbReference type="NCBI Taxonomy" id="1324776"/>
    <lineage>
        <taxon>Eukaryota</taxon>
        <taxon>Fungi</taxon>
        <taxon>Dikarya</taxon>
        <taxon>Ascomycota</taxon>
        <taxon>Pezizomycotina</taxon>
        <taxon>Eurotiomycetes</taxon>
        <taxon>Eurotiomycetidae</taxon>
        <taxon>Eurotiales</taxon>
        <taxon>Aspergillaceae</taxon>
        <taxon>Penicillium</taxon>
    </lineage>
</organism>
<dbReference type="AlphaFoldDB" id="A0AAD6HGB3"/>
<protein>
    <submittedName>
        <fullName evidence="2">BZIP transcription factor bZIP-1</fullName>
    </submittedName>
</protein>
<name>A0AAD6HGB3_9EURO</name>
<dbReference type="PANTHER" id="PTHR40618:SF1">
    <property type="entry name" value="B-ZIP TRANSCRIPTION FACTOR (EUROFUNG)"/>
    <property type="match status" value="1"/>
</dbReference>
<sequence>MPDEKPPTAEPRKRGRPRVLTDDKEVPERRRKQLRVAQQAYRKRKETTITTLQTRVADLESGVEKLSQSFLSFSTLLIEENLLSSHPNIASALQDITRQCVSLAQQSSNESDQQFSTEVVEELPRNSPIVPQVAVNLDFDTEIVGSDITLSSLSSQSSPTPSMGINQWDLSFPPTPPYQEQAMLPFGIVLSEPTLPPSLPVPQMTFSPEHLIQQTPWSLTHHIVRECSYQGYRLLTYAPHDAARIQRVFGTILTKSERENILSGFYSIITDYAGDMVDQRTKVLSPLHPRKDVFSLDQLAHGSRSWQLVAESGPGQWLDACGVQRFLQERGIDIQPDITLSSGFRIKPGFPFDFNTFIRVISSDCICVGSGPAFRRKTVEKALFQATSNDPWAYVPPCTIIDPA</sequence>
<dbReference type="InterPro" id="IPR046347">
    <property type="entry name" value="bZIP_sf"/>
</dbReference>
<reference evidence="2" key="1">
    <citation type="journal article" date="2023" name="IMA Fungus">
        <title>Comparative genomic study of the Penicillium genus elucidates a diverse pangenome and 15 lateral gene transfer events.</title>
        <authorList>
            <person name="Petersen C."/>
            <person name="Sorensen T."/>
            <person name="Nielsen M.R."/>
            <person name="Sondergaard T.E."/>
            <person name="Sorensen J.L."/>
            <person name="Fitzpatrick D.A."/>
            <person name="Frisvad J.C."/>
            <person name="Nielsen K.L."/>
        </authorList>
    </citation>
    <scope>NUCLEOTIDE SEQUENCE</scope>
    <source>
        <strain evidence="2">IBT 17514</strain>
    </source>
</reference>
<gene>
    <name evidence="2" type="ORF">N7493_007982</name>
</gene>
<accession>A0AAD6HGB3</accession>